<dbReference type="InterPro" id="IPR005467">
    <property type="entry name" value="His_kinase_dom"/>
</dbReference>
<feature type="modified residue" description="4-aspartylphosphate" evidence="11">
    <location>
        <position position="850"/>
    </location>
</feature>
<dbReference type="Proteomes" id="UP001152467">
    <property type="component" value="Unassembled WGS sequence"/>
</dbReference>
<accession>A0A9W4QTA6</accession>
<sequence length="922" mass="103005">MPNYLHKYMPFILTLVIGGLGGGANLLPFFFLDSSEFLFGQLFVLLCLVLFGWKYALLAVAIGAGFIFYRWGHSWPSVVFVLEIIWLQIFCVQKGKPFFIRGLGFWLAVGLPILLIFGHYLLSLPNLVIVTALAKYFINAALYLAVVDLLSFFFVRHLWRARPLNSILNYTISLLIVLVVLITSIVLTNNNYRRIEFEVQEQLHGSATNISTQLHDYLQNYRRAVVGSAKAVELGLDEHSVLKSLVDLQPDLRTAIFADNQGLVQSFYPRVFKSNRIEESLSVVEREYFVQAPFYPNGYISPILKGRGFGNDLIVAISAPVFKKGEFSGIVEASVLFGSFARFQPNILSNKGDLIILDNANQVVFSSLSSSFSALDIVAPPILDGWFDNMQSSYTTDQGEVYYRHAVKVDGLNWTVVTLLEGHLIRLAAASAWMKSLLLALAIIILSSFFVSQLSRFLVKPIGALSDDINRFEPSSLLKNSASEDASCLEVITLQQHFNQLAFKLTMNFSKLELANNENEELNKKLTNFNRELEQQVNEKTEELLEAVASANNANKAKSRFLANMSHEIRTPMNGIIGLTGILLEQKKADEETLQQLEIVHTSAKNLLLILNDILDYSKIEAGALTIDSHPSDVLKMFDNIASLFKQAGLKEHVEFEYQLSSELPACLLIDSLRVTQIANNLLNNAGKFTERGNITLQVGYQDEQLQVCVKDTGIGISNKQQAKLFQEFTQGDVSTTRRYGGTGLGLTISKRLATLMGGDLEVLSEPEVGSCFTLSIPAVKAQLAVEFSQPQTRLDLSDVTVLLVEDNMVNQIVVAKALQSTQCNLYKAMDGVEALRFLQDQSVDIILMDCQMPNMDGYECTEHIRKEPQKYGQPYIIAITANVYSEDRLKCLQVGMNDFVAKPIDKELLFTALKRSKQDIT</sequence>
<feature type="transmembrane region" description="Helical" evidence="13">
    <location>
        <begin position="43"/>
        <end position="69"/>
    </location>
</feature>
<evidence type="ECO:0000256" key="2">
    <source>
        <dbReference type="ARBA" id="ARBA00012438"/>
    </source>
</evidence>
<dbReference type="FunFam" id="3.30.565.10:FF:000010">
    <property type="entry name" value="Sensor histidine kinase RcsC"/>
    <property type="match status" value="1"/>
</dbReference>
<evidence type="ECO:0000256" key="5">
    <source>
        <dbReference type="ARBA" id="ARBA00022741"/>
    </source>
</evidence>
<evidence type="ECO:0000313" key="19">
    <source>
        <dbReference type="Proteomes" id="UP001152485"/>
    </source>
</evidence>
<organism evidence="17 18">
    <name type="scientific">Pseudoalteromonas holothuriae</name>
    <dbReference type="NCBI Taxonomy" id="2963714"/>
    <lineage>
        <taxon>Bacteria</taxon>
        <taxon>Pseudomonadati</taxon>
        <taxon>Pseudomonadota</taxon>
        <taxon>Gammaproteobacteria</taxon>
        <taxon>Alteromonadales</taxon>
        <taxon>Pseudoalteromonadaceae</taxon>
        <taxon>Pseudoalteromonas</taxon>
    </lineage>
</organism>
<evidence type="ECO:0000256" key="6">
    <source>
        <dbReference type="ARBA" id="ARBA00022777"/>
    </source>
</evidence>
<evidence type="ECO:0000256" key="11">
    <source>
        <dbReference type="PROSITE-ProRule" id="PRU00169"/>
    </source>
</evidence>
<dbReference type="PRINTS" id="PR00344">
    <property type="entry name" value="BCTRLSENSOR"/>
</dbReference>
<comment type="subunit">
    <text evidence="9">At low DSF concentrations, interacts with RpfF.</text>
</comment>
<evidence type="ECO:0000313" key="17">
    <source>
        <dbReference type="EMBL" id="CAH9052197.1"/>
    </source>
</evidence>
<dbReference type="GO" id="GO:0005524">
    <property type="term" value="F:ATP binding"/>
    <property type="evidence" value="ECO:0007669"/>
    <property type="project" value="UniProtKB-KW"/>
</dbReference>
<dbReference type="SMART" id="SM00388">
    <property type="entry name" value="HisKA"/>
    <property type="match status" value="1"/>
</dbReference>
<keyword evidence="18" id="KW-1185">Reference proteome</keyword>
<keyword evidence="5" id="KW-0547">Nucleotide-binding</keyword>
<keyword evidence="13" id="KW-0472">Membrane</keyword>
<dbReference type="AlphaFoldDB" id="A0A9W4QTA6"/>
<keyword evidence="13" id="KW-0812">Transmembrane</keyword>
<feature type="transmembrane region" description="Helical" evidence="13">
    <location>
        <begin position="136"/>
        <end position="155"/>
    </location>
</feature>
<dbReference type="SUPFAM" id="SSF55874">
    <property type="entry name" value="ATPase domain of HSP90 chaperone/DNA topoisomerase II/histidine kinase"/>
    <property type="match status" value="1"/>
</dbReference>
<dbReference type="InterPro" id="IPR004358">
    <property type="entry name" value="Sig_transdc_His_kin-like_C"/>
</dbReference>
<protein>
    <recommendedName>
        <fullName evidence="10">Sensory/regulatory protein RpfC</fullName>
        <ecNumber evidence="2">2.7.13.3</ecNumber>
    </recommendedName>
</protein>
<dbReference type="EMBL" id="CAMAPD010000001">
    <property type="protein sequence ID" value="CAH9050486.1"/>
    <property type="molecule type" value="Genomic_DNA"/>
</dbReference>
<dbReference type="SUPFAM" id="SSF52172">
    <property type="entry name" value="CheY-like"/>
    <property type="match status" value="1"/>
</dbReference>
<reference evidence="17 19" key="1">
    <citation type="submission" date="2022-07" db="EMBL/GenBank/DDBJ databases">
        <authorList>
            <person name="Criscuolo A."/>
        </authorList>
    </citation>
    <scope>NUCLEOTIDE SEQUENCE</scope>
    <source>
        <strain evidence="19">CIP 111951</strain>
        <strain evidence="17">CIP111854</strain>
        <strain evidence="16">CIP111951</strain>
    </source>
</reference>
<evidence type="ECO:0000256" key="9">
    <source>
        <dbReference type="ARBA" id="ARBA00064003"/>
    </source>
</evidence>
<keyword evidence="6 17" id="KW-0418">Kinase</keyword>
<evidence type="ECO:0000256" key="10">
    <source>
        <dbReference type="ARBA" id="ARBA00068150"/>
    </source>
</evidence>
<evidence type="ECO:0000256" key="3">
    <source>
        <dbReference type="ARBA" id="ARBA00022553"/>
    </source>
</evidence>
<dbReference type="Pfam" id="PF00072">
    <property type="entry name" value="Response_reg"/>
    <property type="match status" value="1"/>
</dbReference>
<dbReference type="PANTHER" id="PTHR45339:SF3">
    <property type="entry name" value="HISTIDINE KINASE"/>
    <property type="match status" value="1"/>
</dbReference>
<dbReference type="EMBL" id="CAMAPC010000003">
    <property type="protein sequence ID" value="CAH9052197.1"/>
    <property type="molecule type" value="Genomic_DNA"/>
</dbReference>
<name>A0A9W4QTA6_9GAMM</name>
<dbReference type="InterPro" id="IPR036097">
    <property type="entry name" value="HisK_dim/P_sf"/>
</dbReference>
<dbReference type="SMART" id="SM00387">
    <property type="entry name" value="HATPase_c"/>
    <property type="match status" value="1"/>
</dbReference>
<keyword evidence="4 17" id="KW-0808">Transferase</keyword>
<keyword evidence="3 11" id="KW-0597">Phosphoprotein</keyword>
<dbReference type="CDD" id="cd00082">
    <property type="entry name" value="HisKA"/>
    <property type="match status" value="1"/>
</dbReference>
<dbReference type="Gene3D" id="3.30.565.10">
    <property type="entry name" value="Histidine kinase-like ATPase, C-terminal domain"/>
    <property type="match status" value="1"/>
</dbReference>
<feature type="domain" description="Histidine kinase" evidence="14">
    <location>
        <begin position="564"/>
        <end position="781"/>
    </location>
</feature>
<dbReference type="Pfam" id="PF02518">
    <property type="entry name" value="HATPase_c"/>
    <property type="match status" value="1"/>
</dbReference>
<feature type="transmembrane region" description="Helical" evidence="13">
    <location>
        <begin position="12"/>
        <end position="31"/>
    </location>
</feature>
<feature type="coiled-coil region" evidence="12">
    <location>
        <begin position="512"/>
        <end position="550"/>
    </location>
</feature>
<dbReference type="Gene3D" id="3.40.50.2300">
    <property type="match status" value="1"/>
</dbReference>
<dbReference type="SUPFAM" id="SSF47384">
    <property type="entry name" value="Homodimeric domain of signal transducing histidine kinase"/>
    <property type="match status" value="1"/>
</dbReference>
<dbReference type="CDD" id="cd16922">
    <property type="entry name" value="HATPase_EvgS-ArcB-TorS-like"/>
    <property type="match status" value="1"/>
</dbReference>
<proteinExistence type="predicted"/>
<dbReference type="InterPro" id="IPR003661">
    <property type="entry name" value="HisK_dim/P_dom"/>
</dbReference>
<dbReference type="EC" id="2.7.13.3" evidence="2"/>
<dbReference type="RefSeq" id="WP_261591403.1">
    <property type="nucleotide sequence ID" value="NZ_CAMAPC010000003.1"/>
</dbReference>
<evidence type="ECO:0000313" key="18">
    <source>
        <dbReference type="Proteomes" id="UP001152467"/>
    </source>
</evidence>
<evidence type="ECO:0000259" key="14">
    <source>
        <dbReference type="PROSITE" id="PS50109"/>
    </source>
</evidence>
<feature type="domain" description="Response regulatory" evidence="15">
    <location>
        <begin position="801"/>
        <end position="918"/>
    </location>
</feature>
<dbReference type="CDD" id="cd17546">
    <property type="entry name" value="REC_hyHK_CKI1_RcsC-like"/>
    <property type="match status" value="1"/>
</dbReference>
<evidence type="ECO:0000256" key="13">
    <source>
        <dbReference type="SAM" id="Phobius"/>
    </source>
</evidence>
<dbReference type="Proteomes" id="UP001152485">
    <property type="component" value="Unassembled WGS sequence"/>
</dbReference>
<evidence type="ECO:0000256" key="4">
    <source>
        <dbReference type="ARBA" id="ARBA00022679"/>
    </source>
</evidence>
<keyword evidence="8" id="KW-0902">Two-component regulatory system</keyword>
<keyword evidence="7" id="KW-0067">ATP-binding</keyword>
<dbReference type="InterPro" id="IPR036890">
    <property type="entry name" value="HATPase_C_sf"/>
</dbReference>
<dbReference type="SMART" id="SM00448">
    <property type="entry name" value="REC"/>
    <property type="match status" value="1"/>
</dbReference>
<dbReference type="Gene3D" id="3.30.450.20">
    <property type="entry name" value="PAS domain"/>
    <property type="match status" value="1"/>
</dbReference>
<dbReference type="Gene3D" id="1.10.287.130">
    <property type="match status" value="1"/>
</dbReference>
<dbReference type="Pfam" id="PF00512">
    <property type="entry name" value="HisKA"/>
    <property type="match status" value="1"/>
</dbReference>
<dbReference type="InterPro" id="IPR001789">
    <property type="entry name" value="Sig_transdc_resp-reg_receiver"/>
</dbReference>
<dbReference type="PANTHER" id="PTHR45339">
    <property type="entry name" value="HYBRID SIGNAL TRANSDUCTION HISTIDINE KINASE J"/>
    <property type="match status" value="1"/>
</dbReference>
<dbReference type="PROSITE" id="PS50110">
    <property type="entry name" value="RESPONSE_REGULATORY"/>
    <property type="match status" value="1"/>
</dbReference>
<comment type="catalytic activity">
    <reaction evidence="1">
        <text>ATP + protein L-histidine = ADP + protein N-phospho-L-histidine.</text>
        <dbReference type="EC" id="2.7.13.3"/>
    </reaction>
</comment>
<evidence type="ECO:0000256" key="12">
    <source>
        <dbReference type="SAM" id="Coils"/>
    </source>
</evidence>
<dbReference type="PROSITE" id="PS50109">
    <property type="entry name" value="HIS_KIN"/>
    <property type="match status" value="1"/>
</dbReference>
<gene>
    <name evidence="17" type="primary">rcsC_7</name>
    <name evidence="16" type="synonym">rcsC_5</name>
    <name evidence="17" type="ORF">PSECIP111854_00918</name>
    <name evidence="16" type="ORF">PSECIP111951_00202</name>
</gene>
<evidence type="ECO:0000259" key="15">
    <source>
        <dbReference type="PROSITE" id="PS50110"/>
    </source>
</evidence>
<keyword evidence="12" id="KW-0175">Coiled coil</keyword>
<evidence type="ECO:0000256" key="7">
    <source>
        <dbReference type="ARBA" id="ARBA00022840"/>
    </source>
</evidence>
<dbReference type="InterPro" id="IPR003594">
    <property type="entry name" value="HATPase_dom"/>
</dbReference>
<feature type="transmembrane region" description="Helical" evidence="13">
    <location>
        <begin position="167"/>
        <end position="187"/>
    </location>
</feature>
<dbReference type="FunFam" id="1.10.287.130:FF:000002">
    <property type="entry name" value="Two-component osmosensing histidine kinase"/>
    <property type="match status" value="1"/>
</dbReference>
<comment type="caution">
    <text evidence="17">The sequence shown here is derived from an EMBL/GenBank/DDBJ whole genome shotgun (WGS) entry which is preliminary data.</text>
</comment>
<evidence type="ECO:0000313" key="16">
    <source>
        <dbReference type="EMBL" id="CAH9050486.1"/>
    </source>
</evidence>
<evidence type="ECO:0000256" key="8">
    <source>
        <dbReference type="ARBA" id="ARBA00023012"/>
    </source>
</evidence>
<keyword evidence="13" id="KW-1133">Transmembrane helix</keyword>
<evidence type="ECO:0000256" key="1">
    <source>
        <dbReference type="ARBA" id="ARBA00000085"/>
    </source>
</evidence>
<feature type="transmembrane region" description="Helical" evidence="13">
    <location>
        <begin position="104"/>
        <end position="124"/>
    </location>
</feature>
<dbReference type="InterPro" id="IPR011006">
    <property type="entry name" value="CheY-like_superfamily"/>
</dbReference>
<feature type="transmembrane region" description="Helical" evidence="13">
    <location>
        <begin position="75"/>
        <end position="92"/>
    </location>
</feature>
<dbReference type="GO" id="GO:0000155">
    <property type="term" value="F:phosphorelay sensor kinase activity"/>
    <property type="evidence" value="ECO:0007669"/>
    <property type="project" value="InterPro"/>
</dbReference>